<dbReference type="NCBIfam" id="TIGR04183">
    <property type="entry name" value="Por_Secre_tail"/>
    <property type="match status" value="1"/>
</dbReference>
<accession>A0A1M6NW16</accession>
<dbReference type="InterPro" id="IPR022441">
    <property type="entry name" value="Para_beta_helix_rpt-2"/>
</dbReference>
<keyword evidence="1 2" id="KW-0732">Signal</keyword>
<keyword evidence="6" id="KW-1185">Reference proteome</keyword>
<dbReference type="EMBL" id="FRAM01000001">
    <property type="protein sequence ID" value="SHJ99821.1"/>
    <property type="molecule type" value="Genomic_DNA"/>
</dbReference>
<evidence type="ECO:0000259" key="4">
    <source>
        <dbReference type="Pfam" id="PF18962"/>
    </source>
</evidence>
<dbReference type="SUPFAM" id="SSF51126">
    <property type="entry name" value="Pectin lyase-like"/>
    <property type="match status" value="1"/>
</dbReference>
<reference evidence="6" key="1">
    <citation type="submission" date="2016-11" db="EMBL/GenBank/DDBJ databases">
        <authorList>
            <person name="Varghese N."/>
            <person name="Submissions S."/>
        </authorList>
    </citation>
    <scope>NUCLEOTIDE SEQUENCE [LARGE SCALE GENOMIC DNA]</scope>
    <source>
        <strain evidence="6">DSM 18016</strain>
    </source>
</reference>
<dbReference type="RefSeq" id="WP_072996426.1">
    <property type="nucleotide sequence ID" value="NZ_FRAM01000001.1"/>
</dbReference>
<dbReference type="NCBIfam" id="TIGR03804">
    <property type="entry name" value="para_beta_helix"/>
    <property type="match status" value="1"/>
</dbReference>
<dbReference type="Pfam" id="PF18962">
    <property type="entry name" value="Por_Secre_tail"/>
    <property type="match status" value="1"/>
</dbReference>
<dbReference type="InterPro" id="IPR012334">
    <property type="entry name" value="Pectin_lyas_fold"/>
</dbReference>
<evidence type="ECO:0000256" key="1">
    <source>
        <dbReference type="ARBA" id="ARBA00022729"/>
    </source>
</evidence>
<feature type="domain" description="Secretion system C-terminal sorting" evidence="4">
    <location>
        <begin position="418"/>
        <end position="485"/>
    </location>
</feature>
<dbReference type="InterPro" id="IPR026444">
    <property type="entry name" value="Secre_tail"/>
</dbReference>
<dbReference type="Gene3D" id="2.160.20.10">
    <property type="entry name" value="Single-stranded right-handed beta-helix, Pectin lyase-like"/>
    <property type="match status" value="1"/>
</dbReference>
<dbReference type="InterPro" id="IPR011050">
    <property type="entry name" value="Pectin_lyase_fold/virulence"/>
</dbReference>
<evidence type="ECO:0000313" key="6">
    <source>
        <dbReference type="Proteomes" id="UP000184498"/>
    </source>
</evidence>
<dbReference type="Proteomes" id="UP000184498">
    <property type="component" value="Unassembled WGS sequence"/>
</dbReference>
<sequence>MKKFTLLFVMCCAFINAQFTTPNNGTSYTLSSLSAAAPTVLVKNGLEYTLTADLTISATDKLLINEDATLKVNSGVAIFVFGEYKTTAGNFIITASTIGSPYRGIRFEEGSVAEMKNTRIEYGGGVRVLTAYPFLMDNCILYKNNNSGSTNLASSAALALFQGSGHIVKNSQFLENSRAGINSGASGAVSIDIINNYFYGNNTDNGNYPQINMGPSGVDSTRVINNEIIGNRTITKSGGISVSGLLGGTNRFRVEGNTVQDNRYGITHQGAGSSGIIRNNIITNNNTENNPSLGGSGISLTGTQKVIVRNNQIRGNLWGVTILSNAVIDLGTADDHGNNIFKNNGNTGTITAFYNNTPNTVTAIGNCWREDELSNDAMVEAVISHKPDLATLGLVNFTPYNCAESMAVSDVTKGLMKIYPNPSKNHFYLETENGGNIVIQDISGKVVFSSIVNKGKNEINTNLQPGVYIITQQSEGKKSNTKLIIK</sequence>
<evidence type="ECO:0000313" key="5">
    <source>
        <dbReference type="EMBL" id="SHJ99821.1"/>
    </source>
</evidence>
<feature type="domain" description="Right handed beta helix" evidence="3">
    <location>
        <begin position="155"/>
        <end position="313"/>
    </location>
</feature>
<evidence type="ECO:0000259" key="3">
    <source>
        <dbReference type="Pfam" id="PF13229"/>
    </source>
</evidence>
<dbReference type="Pfam" id="PF13229">
    <property type="entry name" value="Beta_helix"/>
    <property type="match status" value="1"/>
</dbReference>
<dbReference type="InterPro" id="IPR039448">
    <property type="entry name" value="Beta_helix"/>
</dbReference>
<dbReference type="OrthoDB" id="1230183at2"/>
<dbReference type="SMART" id="SM00710">
    <property type="entry name" value="PbH1"/>
    <property type="match status" value="7"/>
</dbReference>
<gene>
    <name evidence="5" type="ORF">SAMN05444371_0686</name>
</gene>
<organism evidence="5 6">
    <name type="scientific">Epilithonimonas mollis</name>
    <dbReference type="NCBI Taxonomy" id="216903"/>
    <lineage>
        <taxon>Bacteria</taxon>
        <taxon>Pseudomonadati</taxon>
        <taxon>Bacteroidota</taxon>
        <taxon>Flavobacteriia</taxon>
        <taxon>Flavobacteriales</taxon>
        <taxon>Weeksellaceae</taxon>
        <taxon>Chryseobacterium group</taxon>
        <taxon>Epilithonimonas</taxon>
    </lineage>
</organism>
<protein>
    <submittedName>
        <fullName evidence="5">Por secretion system C-terminal sorting domain-containing protein</fullName>
    </submittedName>
</protein>
<proteinExistence type="predicted"/>
<dbReference type="STRING" id="216903.SAMN05444371_0686"/>
<name>A0A1M6NW16_9FLAO</name>
<feature type="chain" id="PRO_5013268871" evidence="2">
    <location>
        <begin position="18"/>
        <end position="486"/>
    </location>
</feature>
<dbReference type="InterPro" id="IPR006626">
    <property type="entry name" value="PbH1"/>
</dbReference>
<dbReference type="AlphaFoldDB" id="A0A1M6NW16"/>
<feature type="signal peptide" evidence="2">
    <location>
        <begin position="1"/>
        <end position="17"/>
    </location>
</feature>
<evidence type="ECO:0000256" key="2">
    <source>
        <dbReference type="SAM" id="SignalP"/>
    </source>
</evidence>